<dbReference type="EMBL" id="CALNXK010000063">
    <property type="protein sequence ID" value="CAH3140000.1"/>
    <property type="molecule type" value="Genomic_DNA"/>
</dbReference>
<keyword evidence="1" id="KW-0732">Signal</keyword>
<gene>
    <name evidence="3" type="ORF">PLOB_00040950</name>
</gene>
<dbReference type="Proteomes" id="UP001159405">
    <property type="component" value="Unassembled WGS sequence"/>
</dbReference>
<keyword evidence="4" id="KW-1185">Reference proteome</keyword>
<dbReference type="Pfam" id="PF00021">
    <property type="entry name" value="UPAR_LY6"/>
    <property type="match status" value="1"/>
</dbReference>
<evidence type="ECO:0000313" key="3">
    <source>
        <dbReference type="EMBL" id="CAH3140000.1"/>
    </source>
</evidence>
<accession>A0ABN8PAN6</accession>
<reference evidence="3 4" key="1">
    <citation type="submission" date="2022-05" db="EMBL/GenBank/DDBJ databases">
        <authorList>
            <consortium name="Genoscope - CEA"/>
            <person name="William W."/>
        </authorList>
    </citation>
    <scope>NUCLEOTIDE SEQUENCE [LARGE SCALE GENOMIC DNA]</scope>
</reference>
<organism evidence="3 4">
    <name type="scientific">Porites lobata</name>
    <dbReference type="NCBI Taxonomy" id="104759"/>
    <lineage>
        <taxon>Eukaryota</taxon>
        <taxon>Metazoa</taxon>
        <taxon>Cnidaria</taxon>
        <taxon>Anthozoa</taxon>
        <taxon>Hexacorallia</taxon>
        <taxon>Scleractinia</taxon>
        <taxon>Fungiina</taxon>
        <taxon>Poritidae</taxon>
        <taxon>Porites</taxon>
    </lineage>
</organism>
<feature type="chain" id="PRO_5045202717" description="UPAR/Ly6 domain-containing protein" evidence="1">
    <location>
        <begin position="19"/>
        <end position="121"/>
    </location>
</feature>
<dbReference type="Gene3D" id="2.10.60.10">
    <property type="entry name" value="CD59"/>
    <property type="match status" value="1"/>
</dbReference>
<feature type="domain" description="UPAR/Ly6" evidence="2">
    <location>
        <begin position="14"/>
        <end position="107"/>
    </location>
</feature>
<feature type="signal peptide" evidence="1">
    <location>
        <begin position="1"/>
        <end position="18"/>
    </location>
</feature>
<name>A0ABN8PAN6_9CNID</name>
<evidence type="ECO:0000256" key="1">
    <source>
        <dbReference type="SAM" id="SignalP"/>
    </source>
</evidence>
<comment type="caution">
    <text evidence="3">The sequence shown here is derived from an EMBL/GenBank/DDBJ whole genome shotgun (WGS) entry which is preliminary data.</text>
</comment>
<feature type="non-terminal residue" evidence="3">
    <location>
        <position position="1"/>
    </location>
</feature>
<dbReference type="SUPFAM" id="SSF57302">
    <property type="entry name" value="Snake toxin-like"/>
    <property type="match status" value="1"/>
</dbReference>
<dbReference type="InterPro" id="IPR045860">
    <property type="entry name" value="Snake_toxin-like_sf"/>
</dbReference>
<protein>
    <recommendedName>
        <fullName evidence="2">UPAR/Ly6 domain-containing protein</fullName>
    </recommendedName>
</protein>
<dbReference type="SMART" id="SM00134">
    <property type="entry name" value="LU"/>
    <property type="match status" value="1"/>
</dbReference>
<evidence type="ECO:0000259" key="2">
    <source>
        <dbReference type="SMART" id="SM00134"/>
    </source>
</evidence>
<dbReference type="CDD" id="cd00117">
    <property type="entry name" value="TFP"/>
    <property type="match status" value="1"/>
</dbReference>
<sequence>FYFCICFLFPGYALKCFAFVSVKSWDDCKNSTKEVTCLDSQDRCAKVYVKAEISGVTQEAFGKGCATSSDCSAKNCKKIVSSGKIIKCEIDCCKKDLCNGAEVPMVSAIMLLSCAIIAFAR</sequence>
<evidence type="ECO:0000313" key="4">
    <source>
        <dbReference type="Proteomes" id="UP001159405"/>
    </source>
</evidence>
<dbReference type="InterPro" id="IPR016054">
    <property type="entry name" value="LY6_UPA_recep-like"/>
</dbReference>
<proteinExistence type="predicted"/>